<keyword evidence="1" id="KW-0732">Signal</keyword>
<sequence>MKTFFTAILLGFFAITTCAREADVETTTSAIASTHISSHKPIKTHSPTTLVAKKTTSTTSTFTPRPTCNVVMFRIDCPETPDPCCTRICPGSSGSGYMCANEWDTIEEGVECESCVQTTSTSSSEITVPTGYAAFAAAGGNGGNMTTTTASLPEPTYSSEASGTKGLGISEVAALGLLGLMFAIHY</sequence>
<comment type="caution">
    <text evidence="2">The sequence shown here is derived from an EMBL/GenBank/DDBJ whole genome shotgun (WGS) entry which is preliminary data.</text>
</comment>
<protein>
    <recommendedName>
        <fullName evidence="4">GPI anchored protein</fullName>
    </recommendedName>
</protein>
<evidence type="ECO:0008006" key="4">
    <source>
        <dbReference type="Google" id="ProtNLM"/>
    </source>
</evidence>
<reference evidence="2 3" key="1">
    <citation type="submission" date="2019-10" db="EMBL/GenBank/DDBJ databases">
        <authorList>
            <person name="Palmer J.M."/>
        </authorList>
    </citation>
    <scope>NUCLEOTIDE SEQUENCE [LARGE SCALE GENOMIC DNA]</scope>
    <source>
        <strain evidence="2 3">TWF506</strain>
    </source>
</reference>
<organism evidence="2 3">
    <name type="scientific">Arthrobotrys conoides</name>
    <dbReference type="NCBI Taxonomy" id="74498"/>
    <lineage>
        <taxon>Eukaryota</taxon>
        <taxon>Fungi</taxon>
        <taxon>Dikarya</taxon>
        <taxon>Ascomycota</taxon>
        <taxon>Pezizomycotina</taxon>
        <taxon>Orbiliomycetes</taxon>
        <taxon>Orbiliales</taxon>
        <taxon>Orbiliaceae</taxon>
        <taxon>Arthrobotrys</taxon>
    </lineage>
</organism>
<evidence type="ECO:0000313" key="2">
    <source>
        <dbReference type="EMBL" id="KAK6499393.1"/>
    </source>
</evidence>
<feature type="signal peptide" evidence="1">
    <location>
        <begin position="1"/>
        <end position="19"/>
    </location>
</feature>
<evidence type="ECO:0000256" key="1">
    <source>
        <dbReference type="SAM" id="SignalP"/>
    </source>
</evidence>
<accession>A0AAN8NKN4</accession>
<dbReference type="Proteomes" id="UP001307849">
    <property type="component" value="Unassembled WGS sequence"/>
</dbReference>
<keyword evidence="3" id="KW-1185">Reference proteome</keyword>
<proteinExistence type="predicted"/>
<gene>
    <name evidence="2" type="ORF">TWF506_004020</name>
</gene>
<evidence type="ECO:0000313" key="3">
    <source>
        <dbReference type="Proteomes" id="UP001307849"/>
    </source>
</evidence>
<name>A0AAN8NKN4_9PEZI</name>
<dbReference type="AlphaFoldDB" id="A0AAN8NKN4"/>
<dbReference type="EMBL" id="JAVHJM010000013">
    <property type="protein sequence ID" value="KAK6499393.1"/>
    <property type="molecule type" value="Genomic_DNA"/>
</dbReference>
<feature type="chain" id="PRO_5042949809" description="GPI anchored protein" evidence="1">
    <location>
        <begin position="20"/>
        <end position="186"/>
    </location>
</feature>